<reference evidence="1 2" key="1">
    <citation type="journal article" date="2019" name="Sci. Rep.">
        <title>Orb-weaving spider Araneus ventricosus genome elucidates the spidroin gene catalogue.</title>
        <authorList>
            <person name="Kono N."/>
            <person name="Nakamura H."/>
            <person name="Ohtoshi R."/>
            <person name="Moran D.A.P."/>
            <person name="Shinohara A."/>
            <person name="Yoshida Y."/>
            <person name="Fujiwara M."/>
            <person name="Mori M."/>
            <person name="Tomita M."/>
            <person name="Arakawa K."/>
        </authorList>
    </citation>
    <scope>NUCLEOTIDE SEQUENCE [LARGE SCALE GENOMIC DNA]</scope>
</reference>
<evidence type="ECO:0000313" key="2">
    <source>
        <dbReference type="Proteomes" id="UP000499080"/>
    </source>
</evidence>
<keyword evidence="2" id="KW-1185">Reference proteome</keyword>
<name>A0A4Y2DZR8_ARAVE</name>
<evidence type="ECO:0000313" key="1">
    <source>
        <dbReference type="EMBL" id="GBM22393.1"/>
    </source>
</evidence>
<organism evidence="1 2">
    <name type="scientific">Araneus ventricosus</name>
    <name type="common">Orbweaver spider</name>
    <name type="synonym">Epeira ventricosa</name>
    <dbReference type="NCBI Taxonomy" id="182803"/>
    <lineage>
        <taxon>Eukaryota</taxon>
        <taxon>Metazoa</taxon>
        <taxon>Ecdysozoa</taxon>
        <taxon>Arthropoda</taxon>
        <taxon>Chelicerata</taxon>
        <taxon>Arachnida</taxon>
        <taxon>Araneae</taxon>
        <taxon>Araneomorphae</taxon>
        <taxon>Entelegynae</taxon>
        <taxon>Araneoidea</taxon>
        <taxon>Araneidae</taxon>
        <taxon>Araneus</taxon>
    </lineage>
</organism>
<proteinExistence type="predicted"/>
<dbReference type="AlphaFoldDB" id="A0A4Y2DZR8"/>
<gene>
    <name evidence="1" type="ORF">AVEN_166651_1</name>
</gene>
<accession>A0A4Y2DZR8</accession>
<protein>
    <submittedName>
        <fullName evidence="1">Uncharacterized protein</fullName>
    </submittedName>
</protein>
<dbReference type="EMBL" id="BGPR01000479">
    <property type="protein sequence ID" value="GBM22393.1"/>
    <property type="molecule type" value="Genomic_DNA"/>
</dbReference>
<sequence>MASGTRAWGGVLSPVIRDFTKLVFRHIIEATNEPSWAHLRTNLTFRILKISLPHRCLSQDDRKYKWEGVTKRTLTFACKKLLLESVVECDFEGFETRGSTRLCLWPRSRDWSWVAMISMSLWKSTAKS</sequence>
<comment type="caution">
    <text evidence="1">The sequence shown here is derived from an EMBL/GenBank/DDBJ whole genome shotgun (WGS) entry which is preliminary data.</text>
</comment>
<dbReference type="Proteomes" id="UP000499080">
    <property type="component" value="Unassembled WGS sequence"/>
</dbReference>